<gene>
    <name evidence="9" type="primary">TNFAIP2</name>
</gene>
<evidence type="ECO:0000313" key="9">
    <source>
        <dbReference type="RefSeq" id="XP_007951313.1"/>
    </source>
</evidence>
<organism evidence="8 9">
    <name type="scientific">Orycteropus afer afer</name>
    <dbReference type="NCBI Taxonomy" id="1230840"/>
    <lineage>
        <taxon>Eukaryota</taxon>
        <taxon>Metazoa</taxon>
        <taxon>Chordata</taxon>
        <taxon>Craniata</taxon>
        <taxon>Vertebrata</taxon>
        <taxon>Euteleostomi</taxon>
        <taxon>Mammalia</taxon>
        <taxon>Eutheria</taxon>
        <taxon>Afrotheria</taxon>
        <taxon>Tubulidentata</taxon>
        <taxon>Orycteropodidae</taxon>
        <taxon>Orycteropus</taxon>
    </lineage>
</organism>
<dbReference type="CTD" id="7127"/>
<dbReference type="GO" id="GO:0006887">
    <property type="term" value="P:exocytosis"/>
    <property type="evidence" value="ECO:0007669"/>
    <property type="project" value="InterPro"/>
</dbReference>
<sequence>MALYAAPGLAADFMFVTLTLLLEFRQGKGLVKGLPLFKRFTQTRWAAPTEILEDILAAVDQRLPEFSELQDCFREELMEAVHLHLVKEYIIRLSKKRVVLKSAEQQQHLAGHILNNADLIQSFCAQNGSRATWLDPALPKLAEIIRLQDPNAIKIEVATYASLYPDFSKGHLSAILTIKGNLSSSEARSVRSILDVSIGSHESSHPLFSLINVG</sequence>
<dbReference type="GO" id="GO:0030154">
    <property type="term" value="P:cell differentiation"/>
    <property type="evidence" value="ECO:0007669"/>
    <property type="project" value="UniProtKB-KW"/>
</dbReference>
<keyword evidence="4" id="KW-0221">Differentiation</keyword>
<evidence type="ECO:0000313" key="8">
    <source>
        <dbReference type="Proteomes" id="UP000694850"/>
    </source>
</evidence>
<dbReference type="PANTHER" id="PTHR21292:SF4">
    <property type="entry name" value="TUMOR NECROSIS FACTOR ALPHA-INDUCED PROTEIN 2"/>
    <property type="match status" value="1"/>
</dbReference>
<dbReference type="GO" id="GO:0000149">
    <property type="term" value="F:SNARE binding"/>
    <property type="evidence" value="ECO:0007669"/>
    <property type="project" value="TreeGrafter"/>
</dbReference>
<evidence type="ECO:0000256" key="7">
    <source>
        <dbReference type="ARBA" id="ARBA00079010"/>
    </source>
</evidence>
<reference evidence="9" key="1">
    <citation type="submission" date="2025-08" db="UniProtKB">
        <authorList>
            <consortium name="RefSeq"/>
        </authorList>
    </citation>
    <scope>IDENTIFICATION</scope>
</reference>
<evidence type="ECO:0000256" key="4">
    <source>
        <dbReference type="ARBA" id="ARBA00022782"/>
    </source>
</evidence>
<dbReference type="PANTHER" id="PTHR21292">
    <property type="entry name" value="EXOCYST COMPLEX COMPONENT SEC6-RELATED"/>
    <property type="match status" value="1"/>
</dbReference>
<evidence type="ECO:0000256" key="5">
    <source>
        <dbReference type="ARBA" id="ARBA00054749"/>
    </source>
</evidence>
<dbReference type="AlphaFoldDB" id="A0A8B7ATL0"/>
<dbReference type="InterPro" id="IPR042532">
    <property type="entry name" value="EXOC3/Sec6_C"/>
</dbReference>
<dbReference type="GO" id="GO:0051601">
    <property type="term" value="P:exocyst localization"/>
    <property type="evidence" value="ECO:0007669"/>
    <property type="project" value="TreeGrafter"/>
</dbReference>
<dbReference type="GeneID" id="103207488"/>
<protein>
    <recommendedName>
        <fullName evidence="6">Tumor necrosis factor alpha-induced protein 2</fullName>
    </recommendedName>
    <alternativeName>
        <fullName evidence="7">Primary response gene B94 protein</fullName>
    </alternativeName>
</protein>
<keyword evidence="3" id="KW-0037">Angiogenesis</keyword>
<dbReference type="Gene3D" id="1.10.357.70">
    <property type="entry name" value="Exocyst complex component Sec6, C-terminal domain"/>
    <property type="match status" value="1"/>
</dbReference>
<keyword evidence="8" id="KW-1185">Reference proteome</keyword>
<accession>A0A8B7ATL0</accession>
<evidence type="ECO:0000256" key="2">
    <source>
        <dbReference type="ARBA" id="ARBA00022473"/>
    </source>
</evidence>
<dbReference type="OrthoDB" id="190098at2759"/>
<evidence type="ECO:0000256" key="1">
    <source>
        <dbReference type="ARBA" id="ARBA00009447"/>
    </source>
</evidence>
<evidence type="ECO:0000256" key="6">
    <source>
        <dbReference type="ARBA" id="ARBA00072723"/>
    </source>
</evidence>
<dbReference type="Pfam" id="PF06046">
    <property type="entry name" value="Sec6"/>
    <property type="match status" value="1"/>
</dbReference>
<dbReference type="FunFam" id="1.10.357.70:FF:000004">
    <property type="entry name" value="Tumor necrosis factor alpha-induced protein 2"/>
    <property type="match status" value="1"/>
</dbReference>
<dbReference type="RefSeq" id="XP_007951313.1">
    <property type="nucleotide sequence ID" value="XM_007953122.1"/>
</dbReference>
<evidence type="ECO:0000256" key="3">
    <source>
        <dbReference type="ARBA" id="ARBA00022657"/>
    </source>
</evidence>
<name>A0A8B7ATL0_ORYAF</name>
<keyword evidence="2" id="KW-0217">Developmental protein</keyword>
<dbReference type="InterPro" id="IPR010326">
    <property type="entry name" value="EXOC3/Sec6"/>
</dbReference>
<comment type="similarity">
    <text evidence="1">Belongs to the SEC6 family.</text>
</comment>
<proteinExistence type="inferred from homology"/>
<dbReference type="Proteomes" id="UP000694850">
    <property type="component" value="Unplaced"/>
</dbReference>
<comment type="function">
    <text evidence="5">May play a role as a mediator of inflammation and angiogenesis.</text>
</comment>
<dbReference type="GO" id="GO:0001525">
    <property type="term" value="P:angiogenesis"/>
    <property type="evidence" value="ECO:0007669"/>
    <property type="project" value="UniProtKB-KW"/>
</dbReference>
<dbReference type="GO" id="GO:0000145">
    <property type="term" value="C:exocyst"/>
    <property type="evidence" value="ECO:0007669"/>
    <property type="project" value="InterPro"/>
</dbReference>